<evidence type="ECO:0000313" key="3">
    <source>
        <dbReference type="EnsemblFungi" id="PTTG_26726-t43_1-p1"/>
    </source>
</evidence>
<organism evidence="2">
    <name type="scientific">Puccinia triticina (isolate 1-1 / race 1 (BBBD))</name>
    <name type="common">Brown leaf rust fungus</name>
    <dbReference type="NCBI Taxonomy" id="630390"/>
    <lineage>
        <taxon>Eukaryota</taxon>
        <taxon>Fungi</taxon>
        <taxon>Dikarya</taxon>
        <taxon>Basidiomycota</taxon>
        <taxon>Pucciniomycotina</taxon>
        <taxon>Pucciniomycetes</taxon>
        <taxon>Pucciniales</taxon>
        <taxon>Pucciniaceae</taxon>
        <taxon>Puccinia</taxon>
    </lineage>
</organism>
<dbReference type="Proteomes" id="UP000005240">
    <property type="component" value="Unassembled WGS sequence"/>
</dbReference>
<dbReference type="AlphaFoldDB" id="A0A180GSJ5"/>
<evidence type="ECO:0000313" key="2">
    <source>
        <dbReference type="EMBL" id="OAV95348.1"/>
    </source>
</evidence>
<keyword evidence="4" id="KW-1185">Reference proteome</keyword>
<feature type="region of interest" description="Disordered" evidence="1">
    <location>
        <begin position="41"/>
        <end position="84"/>
    </location>
</feature>
<feature type="region of interest" description="Disordered" evidence="1">
    <location>
        <begin position="1"/>
        <end position="21"/>
    </location>
</feature>
<sequence length="96" mass="10829">MPWTMCEKSSQGERCSSHKLRKWPGAPTAAELGPEQASNKVRLVDNPGPQSLRARISKITTDKVEEEKTNQTDPSQREAETDENVASLLRRFAEYK</sequence>
<reference evidence="3 4" key="3">
    <citation type="journal article" date="2017" name="G3 (Bethesda)">
        <title>Comparative analysis highlights variable genome content of wheat rusts and divergence of the mating loci.</title>
        <authorList>
            <person name="Cuomo C.A."/>
            <person name="Bakkeren G."/>
            <person name="Khalil H.B."/>
            <person name="Panwar V."/>
            <person name="Joly D."/>
            <person name="Linning R."/>
            <person name="Sakthikumar S."/>
            <person name="Song X."/>
            <person name="Adiconis X."/>
            <person name="Fan L."/>
            <person name="Goldberg J.M."/>
            <person name="Levin J.Z."/>
            <person name="Young S."/>
            <person name="Zeng Q."/>
            <person name="Anikster Y."/>
            <person name="Bruce M."/>
            <person name="Wang M."/>
            <person name="Yin C."/>
            <person name="McCallum B."/>
            <person name="Szabo L.J."/>
            <person name="Hulbert S."/>
            <person name="Chen X."/>
            <person name="Fellers J.P."/>
        </authorList>
    </citation>
    <scope>NUCLEOTIDE SEQUENCE</scope>
    <source>
        <strain evidence="3">isolate 1-1 / race 1 (BBBD)</strain>
        <strain evidence="4">Isolate 1-1 / race 1 (BBBD)</strain>
    </source>
</reference>
<evidence type="ECO:0000256" key="1">
    <source>
        <dbReference type="SAM" id="MobiDB-lite"/>
    </source>
</evidence>
<protein>
    <submittedName>
        <fullName evidence="2 3">Uncharacterized protein</fullName>
    </submittedName>
</protein>
<dbReference type="EnsemblFungi" id="PTTG_26726-t43_1">
    <property type="protein sequence ID" value="PTTG_26726-t43_1-p1"/>
    <property type="gene ID" value="PTTG_26726"/>
</dbReference>
<reference evidence="2" key="2">
    <citation type="submission" date="2016-05" db="EMBL/GenBank/DDBJ databases">
        <title>Comparative analysis highlights variable genome content of wheat rusts and divergence of the mating loci.</title>
        <authorList>
            <person name="Cuomo C.A."/>
            <person name="Bakkeren G."/>
            <person name="Szabo L."/>
            <person name="Khalil H."/>
            <person name="Joly D."/>
            <person name="Goldberg J."/>
            <person name="Young S."/>
            <person name="Zeng Q."/>
            <person name="Fellers J."/>
        </authorList>
    </citation>
    <scope>NUCLEOTIDE SEQUENCE [LARGE SCALE GENOMIC DNA]</scope>
    <source>
        <strain evidence="2">1-1 BBBD Race 1</strain>
    </source>
</reference>
<reference evidence="2" key="1">
    <citation type="submission" date="2009-11" db="EMBL/GenBank/DDBJ databases">
        <authorList>
            <consortium name="The Broad Institute Genome Sequencing Platform"/>
            <person name="Ward D."/>
            <person name="Feldgarden M."/>
            <person name="Earl A."/>
            <person name="Young S.K."/>
            <person name="Zeng Q."/>
            <person name="Koehrsen M."/>
            <person name="Alvarado L."/>
            <person name="Berlin A."/>
            <person name="Bochicchio J."/>
            <person name="Borenstein D."/>
            <person name="Chapman S.B."/>
            <person name="Chen Z."/>
            <person name="Engels R."/>
            <person name="Freedman E."/>
            <person name="Gellesch M."/>
            <person name="Goldberg J."/>
            <person name="Griggs A."/>
            <person name="Gujja S."/>
            <person name="Heilman E."/>
            <person name="Heiman D."/>
            <person name="Hepburn T."/>
            <person name="Howarth C."/>
            <person name="Jen D."/>
            <person name="Larson L."/>
            <person name="Lewis B."/>
            <person name="Mehta T."/>
            <person name="Park D."/>
            <person name="Pearson M."/>
            <person name="Roberts A."/>
            <person name="Saif S."/>
            <person name="Shea T."/>
            <person name="Shenoy N."/>
            <person name="Sisk P."/>
            <person name="Stolte C."/>
            <person name="Sykes S."/>
            <person name="Thomson T."/>
            <person name="Walk T."/>
            <person name="White J."/>
            <person name="Yandava C."/>
            <person name="Izard J."/>
            <person name="Baranova O.V."/>
            <person name="Blanton J.M."/>
            <person name="Tanner A.C."/>
            <person name="Dewhirst F.E."/>
            <person name="Haas B."/>
            <person name="Nusbaum C."/>
            <person name="Birren B."/>
        </authorList>
    </citation>
    <scope>NUCLEOTIDE SEQUENCE [LARGE SCALE GENOMIC DNA]</scope>
    <source>
        <strain evidence="2">1-1 BBBD Race 1</strain>
    </source>
</reference>
<gene>
    <name evidence="2" type="ORF">PTTG_26726</name>
</gene>
<evidence type="ECO:0000313" key="4">
    <source>
        <dbReference type="Proteomes" id="UP000005240"/>
    </source>
</evidence>
<reference evidence="3" key="4">
    <citation type="submission" date="2025-05" db="UniProtKB">
        <authorList>
            <consortium name="EnsemblFungi"/>
        </authorList>
    </citation>
    <scope>IDENTIFICATION</scope>
    <source>
        <strain evidence="3">isolate 1-1 / race 1 (BBBD)</strain>
    </source>
</reference>
<dbReference type="EMBL" id="ADAS02000030">
    <property type="protein sequence ID" value="OAV95348.1"/>
    <property type="molecule type" value="Genomic_DNA"/>
</dbReference>
<accession>A0A180GSJ5</accession>
<name>A0A180GSJ5_PUCT1</name>
<dbReference type="VEuPathDB" id="FungiDB:PTTG_26726"/>
<proteinExistence type="predicted"/>
<feature type="compositionally biased region" description="Basic and acidic residues" evidence="1">
    <location>
        <begin position="60"/>
        <end position="79"/>
    </location>
</feature>